<dbReference type="Pfam" id="PF04402">
    <property type="entry name" value="SIMPL"/>
    <property type="match status" value="1"/>
</dbReference>
<dbReference type="GO" id="GO:0006974">
    <property type="term" value="P:DNA damage response"/>
    <property type="evidence" value="ECO:0007669"/>
    <property type="project" value="TreeGrafter"/>
</dbReference>
<gene>
    <name evidence="1" type="ORF">ETD83_15750</name>
</gene>
<dbReference type="AlphaFoldDB" id="A0A5C4JC85"/>
<evidence type="ECO:0000313" key="1">
    <source>
        <dbReference type="EMBL" id="TMR00842.1"/>
    </source>
</evidence>
<dbReference type="Gene3D" id="3.30.110.170">
    <property type="entry name" value="Protein of unknown function (DUF541), domain 1"/>
    <property type="match status" value="1"/>
</dbReference>
<accession>A0A5C4JC85</accession>
<sequence length="216" mass="22998">MIVMQMIERPWGVAAYGASSVKAMPDLVRARFKVIRVEQTPSQAFAVASDAVQAVRRTLRQHGISDAAVQHSRLGLKSSWNYGGSERKFLGYECQASFAVESGDLEDVQPLLVDLVAAGANEIEGVDFDVTGKGDLRAEARREAVGAARRKAELYAEAAGVRLGAVVHIDDVDPEQVGFERYRGHGAGGAASAQDLAPGHVVVSAAVILGFSINHD</sequence>
<proteinExistence type="predicted"/>
<protein>
    <submittedName>
        <fullName evidence="1">DUF541 domain-containing protein</fullName>
    </submittedName>
</protein>
<evidence type="ECO:0000313" key="2">
    <source>
        <dbReference type="Proteomes" id="UP000309174"/>
    </source>
</evidence>
<dbReference type="EMBL" id="VCKW01000069">
    <property type="protein sequence ID" value="TMR00842.1"/>
    <property type="molecule type" value="Genomic_DNA"/>
</dbReference>
<name>A0A5C4JC85_9ACTN</name>
<dbReference type="Proteomes" id="UP000309174">
    <property type="component" value="Unassembled WGS sequence"/>
</dbReference>
<dbReference type="InterPro" id="IPR052022">
    <property type="entry name" value="26kDa_periplasmic_antigen"/>
</dbReference>
<dbReference type="PANTHER" id="PTHR34387">
    <property type="entry name" value="SLR1258 PROTEIN"/>
    <property type="match status" value="1"/>
</dbReference>
<dbReference type="Gene3D" id="3.30.70.2970">
    <property type="entry name" value="Protein of unknown function (DUF541), domain 2"/>
    <property type="match status" value="1"/>
</dbReference>
<dbReference type="OrthoDB" id="4159934at2"/>
<comment type="caution">
    <text evidence="1">The sequence shown here is derived from an EMBL/GenBank/DDBJ whole genome shotgun (WGS) entry which is preliminary data.</text>
</comment>
<organism evidence="1 2">
    <name type="scientific">Actinomadura soli</name>
    <dbReference type="NCBI Taxonomy" id="2508997"/>
    <lineage>
        <taxon>Bacteria</taxon>
        <taxon>Bacillati</taxon>
        <taxon>Actinomycetota</taxon>
        <taxon>Actinomycetes</taxon>
        <taxon>Streptosporangiales</taxon>
        <taxon>Thermomonosporaceae</taxon>
        <taxon>Actinomadura</taxon>
    </lineage>
</organism>
<dbReference type="InterPro" id="IPR007497">
    <property type="entry name" value="SIMPL/DUF541"/>
</dbReference>
<keyword evidence="2" id="KW-1185">Reference proteome</keyword>
<dbReference type="PANTHER" id="PTHR34387:SF1">
    <property type="entry name" value="PERIPLASMIC IMMUNOGENIC PROTEIN"/>
    <property type="match status" value="1"/>
</dbReference>
<reference evidence="1 2" key="1">
    <citation type="submission" date="2019-05" db="EMBL/GenBank/DDBJ databases">
        <title>Draft genome sequence of Actinomadura sp. 14C53.</title>
        <authorList>
            <person name="Saricaoglu S."/>
            <person name="Isik K."/>
        </authorList>
    </citation>
    <scope>NUCLEOTIDE SEQUENCE [LARGE SCALE GENOMIC DNA]</scope>
    <source>
        <strain evidence="1 2">14C53</strain>
    </source>
</reference>